<evidence type="ECO:0000313" key="3">
    <source>
        <dbReference type="Proteomes" id="UP001194469"/>
    </source>
</evidence>
<sequence>MKRFATLMLAFALVLGAFSAAQAADIKAKGAWAFDFSWLDNGDYTSADDDGNSDDDFSASQRFRTQIDIIASESLKGVVFFEIGNTVWGRAGTGTSDQGGALGADGRTVEVRRSYIDWIVPNTDLKVRMGIQGLSLPGAVAPSSPVFDDDVAGLTLSYAINDTVGVTALWARPADANGGTTDGKNGFDEADVFALIVPVTLDGFKVTPYGVYASVGKDAGFTGSTNGGTEFLSGMLSMAEFGGGANPAIDSRSDSYSAWWGGVSFEMSAFSPFSLKLDAVYGSKTADDDAESAERAGWLVAALAEYKLDMVTPGILAWYGSGEDDDLSDGSERMPSISPTGWGVTSFGFPGSVYRQDTYFGLNGAGSWALGLQLADISFMENLSHVFRVVYMQGTNDADVIKNNPTTMATAFAPGNTFVFLTDEDSAIEVNFDTTYKIYENLSLVVELGWIKLDMDEDTWGSDDYSDAKKMVFNFIYEF</sequence>
<evidence type="ECO:0000313" key="2">
    <source>
        <dbReference type="EMBL" id="MBG3879030.1"/>
    </source>
</evidence>
<feature type="chain" id="PRO_5046505433" evidence="1">
    <location>
        <begin position="24"/>
        <end position="479"/>
    </location>
</feature>
<protein>
    <submittedName>
        <fullName evidence="2">Porin</fullName>
    </submittedName>
</protein>
<dbReference type="Proteomes" id="UP001194469">
    <property type="component" value="Unassembled WGS sequence"/>
</dbReference>
<proteinExistence type="predicted"/>
<dbReference type="NCBIfam" id="NF033939">
    <property type="entry name" value="DESULF_POR1"/>
    <property type="match status" value="1"/>
</dbReference>
<dbReference type="EMBL" id="VRYY01000810">
    <property type="protein sequence ID" value="MBG3879030.1"/>
    <property type="molecule type" value="Genomic_DNA"/>
</dbReference>
<reference evidence="2 3" key="1">
    <citation type="submission" date="2019-08" db="EMBL/GenBank/DDBJ databases">
        <authorList>
            <person name="Luo N."/>
        </authorList>
    </citation>
    <scope>NUCLEOTIDE SEQUENCE [LARGE SCALE GENOMIC DNA]</scope>
    <source>
        <strain evidence="2 3">NCIMB 9442</strain>
    </source>
</reference>
<keyword evidence="3" id="KW-1185">Reference proteome</keyword>
<comment type="caution">
    <text evidence="2">The sequence shown here is derived from an EMBL/GenBank/DDBJ whole genome shotgun (WGS) entry which is preliminary data.</text>
</comment>
<dbReference type="InterPro" id="IPR059232">
    <property type="entry name" value="Porin_put"/>
</dbReference>
<accession>A0ABS0J998</accession>
<gene>
    <name evidence="2" type="ORF">FVW20_19035</name>
</gene>
<dbReference type="RefSeq" id="WP_196610800.1">
    <property type="nucleotide sequence ID" value="NZ_VRYY01000810.1"/>
</dbReference>
<feature type="signal peptide" evidence="1">
    <location>
        <begin position="1"/>
        <end position="23"/>
    </location>
</feature>
<organism evidence="2 3">
    <name type="scientific">Nitratidesulfovibrio oxamicus</name>
    <dbReference type="NCBI Taxonomy" id="32016"/>
    <lineage>
        <taxon>Bacteria</taxon>
        <taxon>Pseudomonadati</taxon>
        <taxon>Thermodesulfobacteriota</taxon>
        <taxon>Desulfovibrionia</taxon>
        <taxon>Desulfovibrionales</taxon>
        <taxon>Desulfovibrionaceae</taxon>
        <taxon>Nitratidesulfovibrio</taxon>
    </lineage>
</organism>
<evidence type="ECO:0000256" key="1">
    <source>
        <dbReference type="SAM" id="SignalP"/>
    </source>
</evidence>
<keyword evidence="1" id="KW-0732">Signal</keyword>
<name>A0ABS0J998_9BACT</name>